<dbReference type="AlphaFoldDB" id="A0A811JSQ4"/>
<dbReference type="EMBL" id="CAJFDH010000001">
    <property type="protein sequence ID" value="CAD5206313.1"/>
    <property type="molecule type" value="Genomic_DNA"/>
</dbReference>
<dbReference type="Pfam" id="PF24522">
    <property type="entry name" value="KRIT1_FRMD8_FERM_C"/>
    <property type="match status" value="1"/>
</dbReference>
<dbReference type="SUPFAM" id="SSF47031">
    <property type="entry name" value="Second domain of FERM"/>
    <property type="match status" value="1"/>
</dbReference>
<comment type="caution">
    <text evidence="2">The sequence shown here is derived from an EMBL/GenBank/DDBJ whole genome shotgun (WGS) entry which is preliminary data.</text>
</comment>
<dbReference type="InterPro" id="IPR035963">
    <property type="entry name" value="FERM_2"/>
</dbReference>
<dbReference type="InterPro" id="IPR057096">
    <property type="entry name" value="KRIT1_FRMD8_FERM_C"/>
</dbReference>
<dbReference type="PANTHER" id="PTHR13283:SF11">
    <property type="entry name" value="KREV INTERACTION TRAPPED PROTEIN 1"/>
    <property type="match status" value="1"/>
</dbReference>
<dbReference type="Proteomes" id="UP000783686">
    <property type="component" value="Unassembled WGS sequence"/>
</dbReference>
<gene>
    <name evidence="2" type="ORF">BOKJ2_LOCUS997</name>
</gene>
<dbReference type="CDD" id="cd14473">
    <property type="entry name" value="FERM_B-lobe"/>
    <property type="match status" value="1"/>
</dbReference>
<dbReference type="OrthoDB" id="194358at2759"/>
<protein>
    <recommendedName>
        <fullName evidence="1">FERM domain-containing protein</fullName>
    </recommendedName>
</protein>
<name>A0A811JSQ4_9BILA</name>
<dbReference type="Proteomes" id="UP000614601">
    <property type="component" value="Unassembled WGS sequence"/>
</dbReference>
<dbReference type="Pfam" id="PF00373">
    <property type="entry name" value="FERM_M"/>
    <property type="match status" value="1"/>
</dbReference>
<accession>A0A811JSQ4</accession>
<dbReference type="InterPro" id="IPR000299">
    <property type="entry name" value="FERM_domain"/>
</dbReference>
<sequence length="208" mass="23340">MIVCRSSEAVKLLYGEAESQFLTGLYPAKEKDTIKMAAIILRLRFGQQLGNNMDFTAVSACMPKHLIPTESDRAFQKLVSKLKDAHSQLTATTYQQLQFNFLQLCWKLNVYGCTFFKAVMSHSKPPFGTSPVYLGVNDWGVSVISQQTLKQIEAIELQQCELVHGTGGHLELHRKRHEILVFSTPQALLVAQLFKQLQTKVAGAQVKK</sequence>
<dbReference type="InterPro" id="IPR014352">
    <property type="entry name" value="FERM/acyl-CoA-bd_prot_sf"/>
</dbReference>
<feature type="domain" description="FERM" evidence="1">
    <location>
        <begin position="1"/>
        <end position="208"/>
    </location>
</feature>
<dbReference type="InterPro" id="IPR019748">
    <property type="entry name" value="FERM_central"/>
</dbReference>
<dbReference type="GO" id="GO:0045454">
    <property type="term" value="P:cell redox homeostasis"/>
    <property type="evidence" value="ECO:0007669"/>
    <property type="project" value="TreeGrafter"/>
</dbReference>
<dbReference type="PANTHER" id="PTHR13283">
    <property type="entry name" value="KREV INTERACTION TRAPPED 1-RELATED"/>
    <property type="match status" value="1"/>
</dbReference>
<evidence type="ECO:0000313" key="3">
    <source>
        <dbReference type="Proteomes" id="UP000614601"/>
    </source>
</evidence>
<evidence type="ECO:0000313" key="2">
    <source>
        <dbReference type="EMBL" id="CAD5206313.1"/>
    </source>
</evidence>
<dbReference type="InterPro" id="IPR051594">
    <property type="entry name" value="KRIT1/FRMD8"/>
</dbReference>
<dbReference type="GO" id="GO:0005886">
    <property type="term" value="C:plasma membrane"/>
    <property type="evidence" value="ECO:0007669"/>
    <property type="project" value="TreeGrafter"/>
</dbReference>
<evidence type="ECO:0000259" key="1">
    <source>
        <dbReference type="PROSITE" id="PS50057"/>
    </source>
</evidence>
<proteinExistence type="predicted"/>
<dbReference type="InterPro" id="IPR011993">
    <property type="entry name" value="PH-like_dom_sf"/>
</dbReference>
<reference evidence="2" key="1">
    <citation type="submission" date="2020-09" db="EMBL/GenBank/DDBJ databases">
        <authorList>
            <person name="Kikuchi T."/>
        </authorList>
    </citation>
    <scope>NUCLEOTIDE SEQUENCE</scope>
    <source>
        <strain evidence="2">SH1</strain>
    </source>
</reference>
<dbReference type="GO" id="GO:2000114">
    <property type="term" value="P:regulation of establishment of cell polarity"/>
    <property type="evidence" value="ECO:0007669"/>
    <property type="project" value="TreeGrafter"/>
</dbReference>
<dbReference type="Gene3D" id="1.20.80.10">
    <property type="match status" value="1"/>
</dbReference>
<keyword evidence="3" id="KW-1185">Reference proteome</keyword>
<organism evidence="2 3">
    <name type="scientific">Bursaphelenchus okinawaensis</name>
    <dbReference type="NCBI Taxonomy" id="465554"/>
    <lineage>
        <taxon>Eukaryota</taxon>
        <taxon>Metazoa</taxon>
        <taxon>Ecdysozoa</taxon>
        <taxon>Nematoda</taxon>
        <taxon>Chromadorea</taxon>
        <taxon>Rhabditida</taxon>
        <taxon>Tylenchina</taxon>
        <taxon>Tylenchomorpha</taxon>
        <taxon>Aphelenchoidea</taxon>
        <taxon>Aphelenchoididae</taxon>
        <taxon>Bursaphelenchus</taxon>
    </lineage>
</organism>
<dbReference type="Gene3D" id="2.30.29.30">
    <property type="entry name" value="Pleckstrin-homology domain (PH domain)/Phosphotyrosine-binding domain (PTB)"/>
    <property type="match status" value="1"/>
</dbReference>
<dbReference type="EMBL" id="CAJFCW020000001">
    <property type="protein sequence ID" value="CAG9081274.1"/>
    <property type="molecule type" value="Genomic_DNA"/>
</dbReference>
<dbReference type="PROSITE" id="PS50057">
    <property type="entry name" value="FERM_3"/>
    <property type="match status" value="1"/>
</dbReference>